<evidence type="ECO:0000313" key="3">
    <source>
        <dbReference type="Proteomes" id="UP000271162"/>
    </source>
</evidence>
<name>A0A158QX33_NIPBR</name>
<protein>
    <submittedName>
        <fullName evidence="2 4">Uncharacterized protein</fullName>
    </submittedName>
</protein>
<reference evidence="2 3" key="2">
    <citation type="submission" date="2018-11" db="EMBL/GenBank/DDBJ databases">
        <authorList>
            <consortium name="Pathogen Informatics"/>
        </authorList>
    </citation>
    <scope>NUCLEOTIDE SEQUENCE [LARGE SCALE GENOMIC DNA]</scope>
</reference>
<evidence type="ECO:0000313" key="4">
    <source>
        <dbReference type="WBParaSite" id="NBR_0000617901-mRNA-1"/>
    </source>
</evidence>
<accession>A0A158QX33</accession>
<dbReference type="EMBL" id="UYSL01019783">
    <property type="protein sequence ID" value="VDL69769.1"/>
    <property type="molecule type" value="Genomic_DNA"/>
</dbReference>
<dbReference type="Proteomes" id="UP000271162">
    <property type="component" value="Unassembled WGS sequence"/>
</dbReference>
<feature type="compositionally biased region" description="Basic and acidic residues" evidence="1">
    <location>
        <begin position="98"/>
        <end position="124"/>
    </location>
</feature>
<keyword evidence="3" id="KW-1185">Reference proteome</keyword>
<dbReference type="AlphaFoldDB" id="A0A158QX33"/>
<organism evidence="4">
    <name type="scientific">Nippostrongylus brasiliensis</name>
    <name type="common">Rat hookworm</name>
    <dbReference type="NCBI Taxonomy" id="27835"/>
    <lineage>
        <taxon>Eukaryota</taxon>
        <taxon>Metazoa</taxon>
        <taxon>Ecdysozoa</taxon>
        <taxon>Nematoda</taxon>
        <taxon>Chromadorea</taxon>
        <taxon>Rhabditida</taxon>
        <taxon>Rhabditina</taxon>
        <taxon>Rhabditomorpha</taxon>
        <taxon>Strongyloidea</taxon>
        <taxon>Heligmosomidae</taxon>
        <taxon>Nippostrongylus</taxon>
    </lineage>
</organism>
<evidence type="ECO:0000313" key="2">
    <source>
        <dbReference type="EMBL" id="VDL69769.1"/>
    </source>
</evidence>
<proteinExistence type="predicted"/>
<reference evidence="4" key="1">
    <citation type="submission" date="2016-04" db="UniProtKB">
        <authorList>
            <consortium name="WormBaseParasite"/>
        </authorList>
    </citation>
    <scope>IDENTIFICATION</scope>
</reference>
<evidence type="ECO:0000256" key="1">
    <source>
        <dbReference type="SAM" id="MobiDB-lite"/>
    </source>
</evidence>
<gene>
    <name evidence="2" type="ORF">NBR_LOCUS6180</name>
</gene>
<sequence length="321" mass="35332">MHRSPSWKSDENDVECRGVKVSGSVPGNPPLGASRYRTSDYRDSRAYDYTRRARHRNNDMDLYRMHQKEFDNVIHSRNVGGLLRQHSWSGSNMSLGSDRSRSSVSRDHRSSACSRQSDDADCGHIRSSNSHSVGTKLDEYDETKGTNLTYVAAGTAPVSTAVDDITSSASHLIFGQNGVDQRGTSAMRCNNVATSKMAKTISDMQAYAARQQLQNPSAYYCHHLEMERAALTLLNMMTAVQQPYVQQQRPASTVGRYIPELDCGDDAGAELAAGHQQQQANVAQLAGMLGAFMNGRAVSDTAAQPEPVGKVNERLRLTWEV</sequence>
<dbReference type="WBParaSite" id="NBR_0000617901-mRNA-1">
    <property type="protein sequence ID" value="NBR_0000617901-mRNA-1"/>
    <property type="gene ID" value="NBR_0000617901"/>
</dbReference>
<feature type="region of interest" description="Disordered" evidence="1">
    <location>
        <begin position="1"/>
        <end position="39"/>
    </location>
</feature>
<feature type="compositionally biased region" description="Basic and acidic residues" evidence="1">
    <location>
        <begin position="8"/>
        <end position="18"/>
    </location>
</feature>
<feature type="region of interest" description="Disordered" evidence="1">
    <location>
        <begin position="85"/>
        <end position="136"/>
    </location>
</feature>